<keyword evidence="2" id="KW-1185">Reference proteome</keyword>
<accession>A0A212F824</accession>
<organism evidence="1 2">
    <name type="scientific">Danaus plexippus plexippus</name>
    <dbReference type="NCBI Taxonomy" id="278856"/>
    <lineage>
        <taxon>Eukaryota</taxon>
        <taxon>Metazoa</taxon>
        <taxon>Ecdysozoa</taxon>
        <taxon>Arthropoda</taxon>
        <taxon>Hexapoda</taxon>
        <taxon>Insecta</taxon>
        <taxon>Pterygota</taxon>
        <taxon>Neoptera</taxon>
        <taxon>Endopterygota</taxon>
        <taxon>Lepidoptera</taxon>
        <taxon>Glossata</taxon>
        <taxon>Ditrysia</taxon>
        <taxon>Papilionoidea</taxon>
        <taxon>Nymphalidae</taxon>
        <taxon>Danainae</taxon>
        <taxon>Danaini</taxon>
        <taxon>Danaina</taxon>
        <taxon>Danaus</taxon>
        <taxon>Danaus</taxon>
    </lineage>
</organism>
<dbReference type="InParanoid" id="A0A212F824"/>
<proteinExistence type="predicted"/>
<evidence type="ECO:0000313" key="1">
    <source>
        <dbReference type="EMBL" id="OWR49873.1"/>
    </source>
</evidence>
<gene>
    <name evidence="1" type="ORF">KGM_212392</name>
</gene>
<comment type="caution">
    <text evidence="1">The sequence shown here is derived from an EMBL/GenBank/DDBJ whole genome shotgun (WGS) entry which is preliminary data.</text>
</comment>
<dbReference type="EMBL" id="AGBW02009812">
    <property type="protein sequence ID" value="OWR49873.1"/>
    <property type="molecule type" value="Genomic_DNA"/>
</dbReference>
<dbReference type="KEGG" id="dpl:KGM_212392"/>
<dbReference type="Proteomes" id="UP000007151">
    <property type="component" value="Unassembled WGS sequence"/>
</dbReference>
<protein>
    <submittedName>
        <fullName evidence="1">Uncharacterized protein</fullName>
    </submittedName>
</protein>
<sequence>MSGAGFDVGRQRWHSLRSITNWSVFIPGYILNIQKSSGQLFDYKSASAETQGRPQNSVMIVVSTRDRVPAVIGGGNLWRIDWIDATLGAGAEVHGRMCLEKYSAFTTDPRPIIAGLNICSYVFIETM</sequence>
<dbReference type="AlphaFoldDB" id="A0A212F824"/>
<reference evidence="1 2" key="1">
    <citation type="journal article" date="2011" name="Cell">
        <title>The monarch butterfly genome yields insights into long-distance migration.</title>
        <authorList>
            <person name="Zhan S."/>
            <person name="Merlin C."/>
            <person name="Boore J.L."/>
            <person name="Reppert S.M."/>
        </authorList>
    </citation>
    <scope>NUCLEOTIDE SEQUENCE [LARGE SCALE GENOMIC DNA]</scope>
    <source>
        <strain evidence="1">F-2</strain>
    </source>
</reference>
<name>A0A212F824_DANPL</name>
<evidence type="ECO:0000313" key="2">
    <source>
        <dbReference type="Proteomes" id="UP000007151"/>
    </source>
</evidence>